<protein>
    <submittedName>
        <fullName evidence="2">Predicted protein</fullName>
    </submittedName>
</protein>
<organism evidence="3">
    <name type="scientific">Hypocrea jecorina (strain QM6a)</name>
    <name type="common">Trichoderma reesei</name>
    <dbReference type="NCBI Taxonomy" id="431241"/>
    <lineage>
        <taxon>Eukaryota</taxon>
        <taxon>Fungi</taxon>
        <taxon>Dikarya</taxon>
        <taxon>Ascomycota</taxon>
        <taxon>Pezizomycotina</taxon>
        <taxon>Sordariomycetes</taxon>
        <taxon>Hypocreomycetidae</taxon>
        <taxon>Hypocreales</taxon>
        <taxon>Hypocreaceae</taxon>
        <taxon>Trichoderma</taxon>
    </lineage>
</organism>
<keyword evidence="1" id="KW-0812">Transmembrane</keyword>
<accession>G0RXH6</accession>
<dbReference type="Proteomes" id="UP000008984">
    <property type="component" value="Unassembled WGS sequence"/>
</dbReference>
<reference evidence="2 3" key="1">
    <citation type="journal article" date="2008" name="Nat. Biotechnol.">
        <title>Genome sequencing and analysis of the biomass-degrading fungus Trichoderma reesei (syn. Hypocrea jecorina).</title>
        <authorList>
            <person name="Martinez D."/>
            <person name="Berka R.M."/>
            <person name="Henrissat B."/>
            <person name="Saloheimo M."/>
            <person name="Arvas M."/>
            <person name="Baker S.E."/>
            <person name="Chapman J."/>
            <person name="Chertkov O."/>
            <person name="Coutinho P.M."/>
            <person name="Cullen D."/>
            <person name="Danchin E.G."/>
            <person name="Grigoriev I.V."/>
            <person name="Harris P."/>
            <person name="Jackson M."/>
            <person name="Kubicek C.P."/>
            <person name="Han C.S."/>
            <person name="Ho I."/>
            <person name="Larrondo L.F."/>
            <person name="de Leon A.L."/>
            <person name="Magnuson J.K."/>
            <person name="Merino S."/>
            <person name="Misra M."/>
            <person name="Nelson B."/>
            <person name="Putnam N."/>
            <person name="Robbertse B."/>
            <person name="Salamov A.A."/>
            <person name="Schmoll M."/>
            <person name="Terry A."/>
            <person name="Thayer N."/>
            <person name="Westerholm-Parvinen A."/>
            <person name="Schoch C.L."/>
            <person name="Yao J."/>
            <person name="Barabote R."/>
            <person name="Nelson M.A."/>
            <person name="Detter C."/>
            <person name="Bruce D."/>
            <person name="Kuske C.R."/>
            <person name="Xie G."/>
            <person name="Richardson P."/>
            <person name="Rokhsar D.S."/>
            <person name="Lucas S.M."/>
            <person name="Rubin E.M."/>
            <person name="Dunn-Coleman N."/>
            <person name="Ward M."/>
            <person name="Brettin T.S."/>
        </authorList>
    </citation>
    <scope>NUCLEOTIDE SEQUENCE [LARGE SCALE GENOMIC DNA]</scope>
    <source>
        <strain evidence="2 3">QM6a</strain>
    </source>
</reference>
<evidence type="ECO:0000256" key="1">
    <source>
        <dbReference type="SAM" id="Phobius"/>
    </source>
</evidence>
<dbReference type="VEuPathDB" id="FungiDB:TRIREDRAFT_112605"/>
<dbReference type="GeneID" id="18482615"/>
<dbReference type="KEGG" id="tre:TRIREDRAFT_112605"/>
<evidence type="ECO:0000313" key="3">
    <source>
        <dbReference type="Proteomes" id="UP000008984"/>
    </source>
</evidence>
<dbReference type="AlphaFoldDB" id="G0RXH6"/>
<sequence>MPLLLSSYNNIKRVINLQFSLNKRERREDITKATYKGSASNLDYISYLSLFTNALAFLLLLAYLIILSKALADISFIRLGLS</sequence>
<name>G0RXH6_HYPJQ</name>
<feature type="transmembrane region" description="Helical" evidence="1">
    <location>
        <begin position="44"/>
        <end position="66"/>
    </location>
</feature>
<dbReference type="RefSeq" id="XP_006969943.1">
    <property type="nucleotide sequence ID" value="XM_006969881.1"/>
</dbReference>
<keyword evidence="1" id="KW-0472">Membrane</keyword>
<keyword evidence="3" id="KW-1185">Reference proteome</keyword>
<keyword evidence="1" id="KW-1133">Transmembrane helix</keyword>
<evidence type="ECO:0000313" key="2">
    <source>
        <dbReference type="EMBL" id="EGR44119.1"/>
    </source>
</evidence>
<dbReference type="HOGENOM" id="CLU_2689579_0_0_1"/>
<proteinExistence type="predicted"/>
<dbReference type="EMBL" id="GL985102">
    <property type="protein sequence ID" value="EGR44119.1"/>
    <property type="molecule type" value="Genomic_DNA"/>
</dbReference>
<gene>
    <name evidence="2" type="ORF">TRIREDRAFT_112605</name>
</gene>